<keyword evidence="3" id="KW-0732">Signal</keyword>
<dbReference type="CDD" id="cd00995">
    <property type="entry name" value="PBP2_NikA_DppA_OppA_like"/>
    <property type="match status" value="1"/>
</dbReference>
<evidence type="ECO:0000259" key="4">
    <source>
        <dbReference type="Pfam" id="PF00496"/>
    </source>
</evidence>
<dbReference type="InterPro" id="IPR000914">
    <property type="entry name" value="SBP_5_dom"/>
</dbReference>
<evidence type="ECO:0000256" key="1">
    <source>
        <dbReference type="ARBA" id="ARBA00005695"/>
    </source>
</evidence>
<comment type="caution">
    <text evidence="5">The sequence shown here is derived from an EMBL/GenBank/DDBJ whole genome shotgun (WGS) entry which is preliminary data.</text>
</comment>
<dbReference type="PANTHER" id="PTHR30290:SF9">
    <property type="entry name" value="OLIGOPEPTIDE-BINDING PROTEIN APPA"/>
    <property type="match status" value="1"/>
</dbReference>
<dbReference type="EMBL" id="MEVI01000003">
    <property type="protein sequence ID" value="OGC54880.1"/>
    <property type="molecule type" value="Genomic_DNA"/>
</dbReference>
<gene>
    <name evidence="5" type="ORF">A3A78_02750</name>
</gene>
<keyword evidence="2" id="KW-0813">Transport</keyword>
<dbReference type="InterPro" id="IPR030678">
    <property type="entry name" value="Peptide/Ni-bd"/>
</dbReference>
<dbReference type="Gene3D" id="3.40.190.10">
    <property type="entry name" value="Periplasmic binding protein-like II"/>
    <property type="match status" value="1"/>
</dbReference>
<evidence type="ECO:0000313" key="6">
    <source>
        <dbReference type="Proteomes" id="UP000176504"/>
    </source>
</evidence>
<dbReference type="Gene3D" id="3.90.76.10">
    <property type="entry name" value="Dipeptide-binding Protein, Domain 1"/>
    <property type="match status" value="1"/>
</dbReference>
<feature type="domain" description="Solute-binding protein family 5" evidence="4">
    <location>
        <begin position="64"/>
        <end position="373"/>
    </location>
</feature>
<reference evidence="5 6" key="1">
    <citation type="journal article" date="2016" name="Nat. Commun.">
        <title>Thousands of microbial genomes shed light on interconnected biogeochemical processes in an aquifer system.</title>
        <authorList>
            <person name="Anantharaman K."/>
            <person name="Brown C.T."/>
            <person name="Hug L.A."/>
            <person name="Sharon I."/>
            <person name="Castelle C.J."/>
            <person name="Probst A.J."/>
            <person name="Thomas B.C."/>
            <person name="Singh A."/>
            <person name="Wilkins M.J."/>
            <person name="Karaoz U."/>
            <person name="Brodie E.L."/>
            <person name="Williams K.H."/>
            <person name="Hubbard S.S."/>
            <person name="Banfield J.F."/>
        </authorList>
    </citation>
    <scope>NUCLEOTIDE SEQUENCE [LARGE SCALE GENOMIC DNA]</scope>
</reference>
<dbReference type="GO" id="GO:0015833">
    <property type="term" value="P:peptide transport"/>
    <property type="evidence" value="ECO:0007669"/>
    <property type="project" value="TreeGrafter"/>
</dbReference>
<sequence length="466" mass="53752">MNILRNILMFITSIVLTLVPQKTYTEGLIGQPSSFLPNEAVTENDKTVSKLLFRGLYTYNKEGKLVEDLADSYDISDDGLSYTVYLKKGQKWSNSAEITADDLLFSAFTSEQLKEVATDKIDKYTIRYTLPNKFSPFLSLLTMGVSPQVNVNSKVQPISSGPYKVLRLKKDGPVIREVILQKLNGSYNINNITFRYYENYNQLFTAGKLGEVTGFISPEELSWPSFTKKTYFQGGIYYSLIFNLRNSKLNNLDIRKKLLAGTPIEYLAEKRGVRVSGPISESIFTKDDIKKQTYDPNISDNLNLDLTLTLPDTKEHIECGEDLKEAWKKLGVNLTLKPVKSDVIESEVLEKRDFEILLYGQEVSRDPDRYVLWHSTRVNYPGLNISGFENIRLDRSLEEGRKALSEEERMKHYNIFQEVINENVPSIYLYHPFMKYYISEKVKTTEGANIYYIHDRFVDFRNWDIL</sequence>
<dbReference type="SUPFAM" id="SSF53850">
    <property type="entry name" value="Periplasmic binding protein-like II"/>
    <property type="match status" value="1"/>
</dbReference>
<dbReference type="Pfam" id="PF00496">
    <property type="entry name" value="SBP_bac_5"/>
    <property type="match status" value="1"/>
</dbReference>
<dbReference type="InterPro" id="IPR039424">
    <property type="entry name" value="SBP_5"/>
</dbReference>
<dbReference type="GO" id="GO:0042597">
    <property type="term" value="C:periplasmic space"/>
    <property type="evidence" value="ECO:0007669"/>
    <property type="project" value="UniProtKB-ARBA"/>
</dbReference>
<evidence type="ECO:0000256" key="3">
    <source>
        <dbReference type="ARBA" id="ARBA00022729"/>
    </source>
</evidence>
<accession>A0A1F4VD40</accession>
<dbReference type="GO" id="GO:0043190">
    <property type="term" value="C:ATP-binding cassette (ABC) transporter complex"/>
    <property type="evidence" value="ECO:0007669"/>
    <property type="project" value="InterPro"/>
</dbReference>
<proteinExistence type="inferred from homology"/>
<name>A0A1F4VD40_UNCKA</name>
<dbReference type="Gene3D" id="3.10.105.10">
    <property type="entry name" value="Dipeptide-binding Protein, Domain 3"/>
    <property type="match status" value="1"/>
</dbReference>
<evidence type="ECO:0000256" key="2">
    <source>
        <dbReference type="ARBA" id="ARBA00022448"/>
    </source>
</evidence>
<dbReference type="Proteomes" id="UP000176504">
    <property type="component" value="Unassembled WGS sequence"/>
</dbReference>
<dbReference type="PIRSF" id="PIRSF002741">
    <property type="entry name" value="MppA"/>
    <property type="match status" value="1"/>
</dbReference>
<comment type="similarity">
    <text evidence="1">Belongs to the bacterial solute-binding protein 5 family.</text>
</comment>
<dbReference type="GO" id="GO:1904680">
    <property type="term" value="F:peptide transmembrane transporter activity"/>
    <property type="evidence" value="ECO:0007669"/>
    <property type="project" value="TreeGrafter"/>
</dbReference>
<dbReference type="PANTHER" id="PTHR30290">
    <property type="entry name" value="PERIPLASMIC BINDING COMPONENT OF ABC TRANSPORTER"/>
    <property type="match status" value="1"/>
</dbReference>
<dbReference type="AlphaFoldDB" id="A0A1F4VD40"/>
<protein>
    <recommendedName>
        <fullName evidence="4">Solute-binding protein family 5 domain-containing protein</fullName>
    </recommendedName>
</protein>
<organism evidence="5 6">
    <name type="scientific">candidate division WWE3 bacterium RIFCSPLOWO2_01_FULL_41_18</name>
    <dbReference type="NCBI Taxonomy" id="1802625"/>
    <lineage>
        <taxon>Bacteria</taxon>
        <taxon>Katanobacteria</taxon>
    </lineage>
</organism>
<evidence type="ECO:0000313" key="5">
    <source>
        <dbReference type="EMBL" id="OGC54880.1"/>
    </source>
</evidence>